<evidence type="ECO:0000256" key="2">
    <source>
        <dbReference type="SAM" id="SignalP"/>
    </source>
</evidence>
<sequence>MKKCTTLFIFVLVLLAAQLQAQQVKNVRIETDDEKVTIIYDLIPSGTVRIFNVCLRTSSTQITPKNTTGALGKSRATGINQKIEWYYANDGYSLDQLNNLKIEVIAIDPNKAALTNTVPKTNKIPIYAGLGTVSVTGLGLLVAGLTKHSDAIEKYDVYKANTDPNSGVYQELGVTRSDLYAEANKTNKSAQLMIYGGAAVFAGAGAILVNRIIWLKRIEKRRQETQVPDNTQCLINPPRLEIKSLGLGQSGVGFGMTYRF</sequence>
<keyword evidence="1" id="KW-0812">Transmembrane</keyword>
<feature type="chain" id="PRO_5003312402" evidence="2">
    <location>
        <begin position="22"/>
        <end position="260"/>
    </location>
</feature>
<organism evidence="3 4">
    <name type="scientific">Haliscomenobacter hydrossis (strain ATCC 27775 / DSM 1100 / LMG 10767 / O)</name>
    <dbReference type="NCBI Taxonomy" id="760192"/>
    <lineage>
        <taxon>Bacteria</taxon>
        <taxon>Pseudomonadati</taxon>
        <taxon>Bacteroidota</taxon>
        <taxon>Saprospiria</taxon>
        <taxon>Saprospirales</taxon>
        <taxon>Haliscomenobacteraceae</taxon>
        <taxon>Haliscomenobacter</taxon>
    </lineage>
</organism>
<dbReference type="STRING" id="760192.Halhy_1672"/>
<keyword evidence="1" id="KW-0472">Membrane</keyword>
<dbReference type="KEGG" id="hhy:Halhy_1672"/>
<keyword evidence="4" id="KW-1185">Reference proteome</keyword>
<reference key="2">
    <citation type="submission" date="2011-04" db="EMBL/GenBank/DDBJ databases">
        <title>Complete sequence of chromosome of Haliscomenobacter hydrossis DSM 1100.</title>
        <authorList>
            <consortium name="US DOE Joint Genome Institute (JGI-PGF)"/>
            <person name="Lucas S."/>
            <person name="Han J."/>
            <person name="Lapidus A."/>
            <person name="Bruce D."/>
            <person name="Goodwin L."/>
            <person name="Pitluck S."/>
            <person name="Peters L."/>
            <person name="Kyrpides N."/>
            <person name="Mavromatis K."/>
            <person name="Ivanova N."/>
            <person name="Ovchinnikova G."/>
            <person name="Pagani I."/>
            <person name="Daligault H."/>
            <person name="Detter J.C."/>
            <person name="Han C."/>
            <person name="Land M."/>
            <person name="Hauser L."/>
            <person name="Markowitz V."/>
            <person name="Cheng J.-F."/>
            <person name="Hugenholtz P."/>
            <person name="Woyke T."/>
            <person name="Wu D."/>
            <person name="Verbarg S."/>
            <person name="Frueling A."/>
            <person name="Brambilla E."/>
            <person name="Klenk H.-P."/>
            <person name="Eisen J.A."/>
        </authorList>
    </citation>
    <scope>NUCLEOTIDE SEQUENCE</scope>
    <source>
        <strain>DSM 1100</strain>
    </source>
</reference>
<dbReference type="AlphaFoldDB" id="F4L1Q2"/>
<dbReference type="HOGENOM" id="CLU_1068595_0_0_10"/>
<gene>
    <name evidence="3" type="ordered locus">Halhy_1672</name>
</gene>
<evidence type="ECO:0000313" key="3">
    <source>
        <dbReference type="EMBL" id="AEE49561.1"/>
    </source>
</evidence>
<dbReference type="Proteomes" id="UP000008461">
    <property type="component" value="Chromosome"/>
</dbReference>
<dbReference type="EMBL" id="CP002691">
    <property type="protein sequence ID" value="AEE49561.1"/>
    <property type="molecule type" value="Genomic_DNA"/>
</dbReference>
<accession>F4L1Q2</accession>
<reference evidence="3 4" key="1">
    <citation type="journal article" date="2011" name="Stand. Genomic Sci.">
        <title>Complete genome sequence of Haliscomenobacter hydrossis type strain (O).</title>
        <authorList>
            <consortium name="US DOE Joint Genome Institute (JGI-PGF)"/>
            <person name="Daligault H."/>
            <person name="Lapidus A."/>
            <person name="Zeytun A."/>
            <person name="Nolan M."/>
            <person name="Lucas S."/>
            <person name="Del Rio T.G."/>
            <person name="Tice H."/>
            <person name="Cheng J.F."/>
            <person name="Tapia R."/>
            <person name="Han C."/>
            <person name="Goodwin L."/>
            <person name="Pitluck S."/>
            <person name="Liolios K."/>
            <person name="Pagani I."/>
            <person name="Ivanova N."/>
            <person name="Huntemann M."/>
            <person name="Mavromatis K."/>
            <person name="Mikhailova N."/>
            <person name="Pati A."/>
            <person name="Chen A."/>
            <person name="Palaniappan K."/>
            <person name="Land M."/>
            <person name="Hauser L."/>
            <person name="Brambilla E.M."/>
            <person name="Rohde M."/>
            <person name="Verbarg S."/>
            <person name="Goker M."/>
            <person name="Bristow J."/>
            <person name="Eisen J.A."/>
            <person name="Markowitz V."/>
            <person name="Hugenholtz P."/>
            <person name="Kyrpides N.C."/>
            <person name="Klenk H.P."/>
            <person name="Woyke T."/>
        </authorList>
    </citation>
    <scope>NUCLEOTIDE SEQUENCE [LARGE SCALE GENOMIC DNA]</scope>
    <source>
        <strain evidence="4">ATCC 27775 / DSM 1100 / LMG 10767 / O</strain>
    </source>
</reference>
<evidence type="ECO:0000256" key="1">
    <source>
        <dbReference type="SAM" id="Phobius"/>
    </source>
</evidence>
<keyword evidence="1" id="KW-1133">Transmembrane helix</keyword>
<evidence type="ECO:0000313" key="4">
    <source>
        <dbReference type="Proteomes" id="UP000008461"/>
    </source>
</evidence>
<name>F4L1Q2_HALH1</name>
<feature type="signal peptide" evidence="2">
    <location>
        <begin position="1"/>
        <end position="21"/>
    </location>
</feature>
<feature type="transmembrane region" description="Helical" evidence="1">
    <location>
        <begin position="192"/>
        <end position="213"/>
    </location>
</feature>
<dbReference type="RefSeq" id="WP_013764115.1">
    <property type="nucleotide sequence ID" value="NC_015510.1"/>
</dbReference>
<proteinExistence type="predicted"/>
<dbReference type="OrthoDB" id="979312at2"/>
<protein>
    <submittedName>
        <fullName evidence="3">Uncharacterized protein</fullName>
    </submittedName>
</protein>
<keyword evidence="2" id="KW-0732">Signal</keyword>